<name>A0ABW2HUZ2_9ACTN</name>
<organism evidence="1 2">
    <name type="scientific">Paractinoplanes rhizophilus</name>
    <dbReference type="NCBI Taxonomy" id="1416877"/>
    <lineage>
        <taxon>Bacteria</taxon>
        <taxon>Bacillati</taxon>
        <taxon>Actinomycetota</taxon>
        <taxon>Actinomycetes</taxon>
        <taxon>Micromonosporales</taxon>
        <taxon>Micromonosporaceae</taxon>
        <taxon>Paractinoplanes</taxon>
    </lineage>
</organism>
<sequence length="76" mass="8132">MSTATIPLDQHPTAAAREYGLAVINACLVDYDRGMRTAADAELLHESERLEALPKSPVVRSMRAIVDGARAARAVA</sequence>
<protein>
    <submittedName>
        <fullName evidence="1">Uncharacterized protein</fullName>
    </submittedName>
</protein>
<accession>A0ABW2HUZ2</accession>
<reference evidence="2" key="1">
    <citation type="journal article" date="2019" name="Int. J. Syst. Evol. Microbiol.">
        <title>The Global Catalogue of Microorganisms (GCM) 10K type strain sequencing project: providing services to taxonomists for standard genome sequencing and annotation.</title>
        <authorList>
            <consortium name="The Broad Institute Genomics Platform"/>
            <consortium name="The Broad Institute Genome Sequencing Center for Infectious Disease"/>
            <person name="Wu L."/>
            <person name="Ma J."/>
        </authorList>
    </citation>
    <scope>NUCLEOTIDE SEQUENCE [LARGE SCALE GENOMIC DNA]</scope>
    <source>
        <strain evidence="2">XZYJT-10</strain>
    </source>
</reference>
<evidence type="ECO:0000313" key="2">
    <source>
        <dbReference type="Proteomes" id="UP001596548"/>
    </source>
</evidence>
<dbReference type="Proteomes" id="UP001596548">
    <property type="component" value="Unassembled WGS sequence"/>
</dbReference>
<keyword evidence="2" id="KW-1185">Reference proteome</keyword>
<dbReference type="EMBL" id="JBHTBJ010000013">
    <property type="protein sequence ID" value="MFC7276270.1"/>
    <property type="molecule type" value="Genomic_DNA"/>
</dbReference>
<evidence type="ECO:0000313" key="1">
    <source>
        <dbReference type="EMBL" id="MFC7276270.1"/>
    </source>
</evidence>
<comment type="caution">
    <text evidence="1">The sequence shown here is derived from an EMBL/GenBank/DDBJ whole genome shotgun (WGS) entry which is preliminary data.</text>
</comment>
<dbReference type="RefSeq" id="WP_378970367.1">
    <property type="nucleotide sequence ID" value="NZ_JBHTBJ010000013.1"/>
</dbReference>
<gene>
    <name evidence="1" type="ORF">ACFQS1_19935</name>
</gene>
<proteinExistence type="predicted"/>